<dbReference type="AlphaFoldDB" id="C3Z140"/>
<dbReference type="Pfam" id="PF13855">
    <property type="entry name" value="LRR_8"/>
    <property type="match status" value="1"/>
</dbReference>
<feature type="transmembrane region" description="Helical" evidence="4">
    <location>
        <begin position="246"/>
        <end position="269"/>
    </location>
</feature>
<feature type="compositionally biased region" description="Basic and acidic residues" evidence="3">
    <location>
        <begin position="181"/>
        <end position="192"/>
    </location>
</feature>
<keyword evidence="1" id="KW-0433">Leucine-rich repeat</keyword>
<dbReference type="EMBL" id="GG666571">
    <property type="protein sequence ID" value="EEN53739.1"/>
    <property type="molecule type" value="Genomic_DNA"/>
</dbReference>
<dbReference type="InParanoid" id="C3Z140"/>
<evidence type="ECO:0000256" key="1">
    <source>
        <dbReference type="ARBA" id="ARBA00022614"/>
    </source>
</evidence>
<keyword evidence="4" id="KW-0812">Transmembrane</keyword>
<dbReference type="Gene3D" id="3.80.10.10">
    <property type="entry name" value="Ribonuclease Inhibitor"/>
    <property type="match status" value="1"/>
</dbReference>
<sequence>MSRDPVLVGRFRIRLRFLYLNKNAISSISPNAFRGLPRISILELFQNQLTSVPVEALLQLAALTSTYLNHNNIRTISSNVLQLKQNKNLQVQVDNNTLRCDKNLKWFICNLPHLQHISDRYHLTCAAPADLQGTVLTTLMQDVCQDNTGRSHVSIVSTTQVGSLRSPKDYKVSIASSKHDDELPITSPKHDNVAITSPYDKTSPTDEETEFLYTDDVPVYQHTTEILRVVNLGGNPIINTYANSTYVLAMICAVLVPLLLVLASTGFLLTCKRWHGAGQADHDQPTGTDEEEAEGSQNIEPYAVVYSASTELQASANNSPTDSQPAPTQSSADSETIQPYAVAYDEDQEPKSDIQPYAVAYKDDQEQDDSCNIPLYAAGCTNTPHAADGNTDAGSTSLQNITNRQAAMVDQHAVQPENQSPLTDADEEPEHVDEEEENKRSSSNVLYNPAHGQPDSEDITSNVLYNPAHGQPDSEDITSNVLYNPAHGQPDSEDITSNVLYNPAHGQPDSEDITSNVLYNPAHGQPDSEDITSNVLYNPAHGQPDSEDITSNVLYNPAHGQPDSEDITSNVLYNPAHGQPDSEDITSNVLYNPAHGHPER</sequence>
<dbReference type="InterPro" id="IPR003591">
    <property type="entry name" value="Leu-rich_rpt_typical-subtyp"/>
</dbReference>
<evidence type="ECO:0008006" key="6">
    <source>
        <dbReference type="Google" id="ProtNLM"/>
    </source>
</evidence>
<feature type="region of interest" description="Disordered" evidence="3">
    <location>
        <begin position="314"/>
        <end position="334"/>
    </location>
</feature>
<keyword evidence="4" id="KW-0472">Membrane</keyword>
<dbReference type="SUPFAM" id="SSF52058">
    <property type="entry name" value="L domain-like"/>
    <property type="match status" value="1"/>
</dbReference>
<dbReference type="InterPro" id="IPR051295">
    <property type="entry name" value="LGI_related"/>
</dbReference>
<feature type="region of interest" description="Disordered" evidence="3">
    <location>
        <begin position="413"/>
        <end position="600"/>
    </location>
</feature>
<dbReference type="SMART" id="SM00369">
    <property type="entry name" value="LRR_TYP"/>
    <property type="match status" value="3"/>
</dbReference>
<reference evidence="5" key="1">
    <citation type="journal article" date="2008" name="Nature">
        <title>The amphioxus genome and the evolution of the chordate karyotype.</title>
        <authorList>
            <consortium name="US DOE Joint Genome Institute (JGI-PGF)"/>
            <person name="Putnam N.H."/>
            <person name="Butts T."/>
            <person name="Ferrier D.E.K."/>
            <person name="Furlong R.F."/>
            <person name="Hellsten U."/>
            <person name="Kawashima T."/>
            <person name="Robinson-Rechavi M."/>
            <person name="Shoguchi E."/>
            <person name="Terry A."/>
            <person name="Yu J.-K."/>
            <person name="Benito-Gutierrez E.L."/>
            <person name="Dubchak I."/>
            <person name="Garcia-Fernandez J."/>
            <person name="Gibson-Brown J.J."/>
            <person name="Grigoriev I.V."/>
            <person name="Horton A.C."/>
            <person name="de Jong P.J."/>
            <person name="Jurka J."/>
            <person name="Kapitonov V.V."/>
            <person name="Kohara Y."/>
            <person name="Kuroki Y."/>
            <person name="Lindquist E."/>
            <person name="Lucas S."/>
            <person name="Osoegawa K."/>
            <person name="Pennacchio L.A."/>
            <person name="Salamov A.A."/>
            <person name="Satou Y."/>
            <person name="Sauka-Spengler T."/>
            <person name="Schmutz J."/>
            <person name="Shin-I T."/>
            <person name="Toyoda A."/>
            <person name="Bronner-Fraser M."/>
            <person name="Fujiyama A."/>
            <person name="Holland L.Z."/>
            <person name="Holland P.W.H."/>
            <person name="Satoh N."/>
            <person name="Rokhsar D.S."/>
        </authorList>
    </citation>
    <scope>NUCLEOTIDE SEQUENCE [LARGE SCALE GENOMIC DNA]</scope>
    <source>
        <strain evidence="5">S238N-H82</strain>
        <tissue evidence="5">Testes</tissue>
    </source>
</reference>
<evidence type="ECO:0000256" key="4">
    <source>
        <dbReference type="SAM" id="Phobius"/>
    </source>
</evidence>
<dbReference type="InterPro" id="IPR032675">
    <property type="entry name" value="LRR_dom_sf"/>
</dbReference>
<feature type="compositionally biased region" description="Acidic residues" evidence="3">
    <location>
        <begin position="424"/>
        <end position="436"/>
    </location>
</feature>
<gene>
    <name evidence="5" type="ORF">BRAFLDRAFT_77369</name>
</gene>
<keyword evidence="4" id="KW-1133">Transmembrane helix</keyword>
<accession>C3Z140</accession>
<protein>
    <recommendedName>
        <fullName evidence="6">LRRCT domain-containing protein</fullName>
    </recommendedName>
</protein>
<dbReference type="PROSITE" id="PS51450">
    <property type="entry name" value="LRR"/>
    <property type="match status" value="1"/>
</dbReference>
<evidence type="ECO:0000256" key="2">
    <source>
        <dbReference type="ARBA" id="ARBA00022737"/>
    </source>
</evidence>
<feature type="region of interest" description="Disordered" evidence="3">
    <location>
        <begin position="278"/>
        <end position="298"/>
    </location>
</feature>
<name>C3Z140_BRAFL</name>
<organism>
    <name type="scientific">Branchiostoma floridae</name>
    <name type="common">Florida lancelet</name>
    <name type="synonym">Amphioxus</name>
    <dbReference type="NCBI Taxonomy" id="7739"/>
    <lineage>
        <taxon>Eukaryota</taxon>
        <taxon>Metazoa</taxon>
        <taxon>Chordata</taxon>
        <taxon>Cephalochordata</taxon>
        <taxon>Leptocardii</taxon>
        <taxon>Amphioxiformes</taxon>
        <taxon>Branchiostomatidae</taxon>
        <taxon>Branchiostoma</taxon>
    </lineage>
</organism>
<evidence type="ECO:0000256" key="3">
    <source>
        <dbReference type="SAM" id="MobiDB-lite"/>
    </source>
</evidence>
<evidence type="ECO:0000313" key="5">
    <source>
        <dbReference type="EMBL" id="EEN53739.1"/>
    </source>
</evidence>
<keyword evidence="2" id="KW-0677">Repeat</keyword>
<dbReference type="PANTHER" id="PTHR24367:SF318">
    <property type="entry name" value="LEUCINE-RICH GLIOMA-INACTIVATED PROTEIN 1-LIKE"/>
    <property type="match status" value="1"/>
</dbReference>
<dbReference type="PANTHER" id="PTHR24367">
    <property type="entry name" value="LEUCINE-RICH REPEAT-CONTAINING PROTEIN"/>
    <property type="match status" value="1"/>
</dbReference>
<proteinExistence type="predicted"/>
<dbReference type="InterPro" id="IPR001611">
    <property type="entry name" value="Leu-rich_rpt"/>
</dbReference>
<feature type="region of interest" description="Disordered" evidence="3">
    <location>
        <begin position="181"/>
        <end position="206"/>
    </location>
</feature>